<dbReference type="KEGG" id="aagg:ETAA8_36900"/>
<dbReference type="PROSITE" id="PS51318">
    <property type="entry name" value="TAT"/>
    <property type="match status" value="1"/>
</dbReference>
<dbReference type="InterPro" id="IPR011447">
    <property type="entry name" value="DUF1552"/>
</dbReference>
<dbReference type="RefSeq" id="WP_145091114.1">
    <property type="nucleotide sequence ID" value="NZ_CP036274.1"/>
</dbReference>
<dbReference type="Proteomes" id="UP000315017">
    <property type="component" value="Chromosome"/>
</dbReference>
<evidence type="ECO:0000313" key="2">
    <source>
        <dbReference type="Proteomes" id="UP000315017"/>
    </source>
</evidence>
<dbReference type="Pfam" id="PF07586">
    <property type="entry name" value="HXXSHH"/>
    <property type="match status" value="1"/>
</dbReference>
<name>A0A517YED9_9BACT</name>
<sequence>MNTELTRRSLLKGIALGTGTTLLSPILAQIAAQAAGDEKQTNRKRIVFVVQSNGMNPSHLVPVGIKRRPDGRNERPTNDLLEELSLKNQELHPALQPLTPFRDRMAFVQGLSGRIALSDHSANHGALGAYAANRGAMQQTIDSAVSEALPGTFSHVALGLNGGDGPMNYRISAAGTGKEIPIICSPELAFQSLFGSVAEGSGKAAFDRRTNLLDFMADDVRRSRAELGGDERQKFDRYLEAFETLHSRQRELVAMSEELKKNAPNLGERATTSVSSLILEAQFETAAAALVAGLTNVVTLASGGGGQQFGKFPEFGIPDLHGIGHGGAYGRASSEDCFVELRKFHTKLIAGLASRLQSVPEGTGTMLDNTLIVYLSDSGEGHHPSLYEWPLVLIGNLGGKLKTEGRYLQFPNYGTKRHRTTANLFCTLLHAVGKPRDKFGVPDPGLRDLDQTGVISELLA</sequence>
<protein>
    <recommendedName>
        <fullName evidence="3">DUF1552 domain-containing protein</fullName>
    </recommendedName>
</protein>
<proteinExistence type="predicted"/>
<dbReference type="InterPro" id="IPR006311">
    <property type="entry name" value="TAT_signal"/>
</dbReference>
<dbReference type="AlphaFoldDB" id="A0A517YED9"/>
<dbReference type="EMBL" id="CP036274">
    <property type="protein sequence ID" value="QDU28587.1"/>
    <property type="molecule type" value="Genomic_DNA"/>
</dbReference>
<organism evidence="1 2">
    <name type="scientific">Anatilimnocola aggregata</name>
    <dbReference type="NCBI Taxonomy" id="2528021"/>
    <lineage>
        <taxon>Bacteria</taxon>
        <taxon>Pseudomonadati</taxon>
        <taxon>Planctomycetota</taxon>
        <taxon>Planctomycetia</taxon>
        <taxon>Pirellulales</taxon>
        <taxon>Pirellulaceae</taxon>
        <taxon>Anatilimnocola</taxon>
    </lineage>
</organism>
<dbReference type="OrthoDB" id="230029at2"/>
<accession>A0A517YED9</accession>
<reference evidence="1 2" key="1">
    <citation type="submission" date="2019-02" db="EMBL/GenBank/DDBJ databases">
        <title>Deep-cultivation of Planctomycetes and their phenomic and genomic characterization uncovers novel biology.</title>
        <authorList>
            <person name="Wiegand S."/>
            <person name="Jogler M."/>
            <person name="Boedeker C."/>
            <person name="Pinto D."/>
            <person name="Vollmers J."/>
            <person name="Rivas-Marin E."/>
            <person name="Kohn T."/>
            <person name="Peeters S.H."/>
            <person name="Heuer A."/>
            <person name="Rast P."/>
            <person name="Oberbeckmann S."/>
            <person name="Bunk B."/>
            <person name="Jeske O."/>
            <person name="Meyerdierks A."/>
            <person name="Storesund J.E."/>
            <person name="Kallscheuer N."/>
            <person name="Luecker S."/>
            <person name="Lage O.M."/>
            <person name="Pohl T."/>
            <person name="Merkel B.J."/>
            <person name="Hornburger P."/>
            <person name="Mueller R.-W."/>
            <person name="Bruemmer F."/>
            <person name="Labrenz M."/>
            <person name="Spormann A.M."/>
            <person name="Op den Camp H."/>
            <person name="Overmann J."/>
            <person name="Amann R."/>
            <person name="Jetten M.S.M."/>
            <person name="Mascher T."/>
            <person name="Medema M.H."/>
            <person name="Devos D.P."/>
            <person name="Kaster A.-K."/>
            <person name="Ovreas L."/>
            <person name="Rohde M."/>
            <person name="Galperin M.Y."/>
            <person name="Jogler C."/>
        </authorList>
    </citation>
    <scope>NUCLEOTIDE SEQUENCE [LARGE SCALE GENOMIC DNA]</scope>
    <source>
        <strain evidence="1 2">ETA_A8</strain>
    </source>
</reference>
<evidence type="ECO:0008006" key="3">
    <source>
        <dbReference type="Google" id="ProtNLM"/>
    </source>
</evidence>
<keyword evidence="2" id="KW-1185">Reference proteome</keyword>
<evidence type="ECO:0000313" key="1">
    <source>
        <dbReference type="EMBL" id="QDU28587.1"/>
    </source>
</evidence>
<gene>
    <name evidence="1" type="ORF">ETAA8_36900</name>
</gene>